<proteinExistence type="predicted"/>
<dbReference type="GeneID" id="5883713"/>
<dbReference type="AlphaFoldDB" id="B0EKA2"/>
<dbReference type="SUPFAM" id="SSF52540">
    <property type="entry name" value="P-loop containing nucleoside triphosphate hydrolases"/>
    <property type="match status" value="1"/>
</dbReference>
<dbReference type="PANTHER" id="PTHR32046:SF11">
    <property type="entry name" value="IMMUNE-ASSOCIATED NUCLEOTIDE-BINDING PROTEIN 10-LIKE"/>
    <property type="match status" value="1"/>
</dbReference>
<dbReference type="GO" id="GO:0006302">
    <property type="term" value="P:double-strand break repair"/>
    <property type="evidence" value="ECO:0007669"/>
    <property type="project" value="InterPro"/>
</dbReference>
<dbReference type="KEGG" id="edi:EDI_207400"/>
<dbReference type="Gene3D" id="3.40.50.300">
    <property type="entry name" value="P-loop containing nucleotide triphosphate hydrolases"/>
    <property type="match status" value="1"/>
</dbReference>
<protein>
    <recommendedName>
        <fullName evidence="1">Rad50/SbcC-type AAA domain-containing protein</fullName>
    </recommendedName>
</protein>
<feature type="non-terminal residue" evidence="2">
    <location>
        <position position="1"/>
    </location>
</feature>
<name>B0EKA2_ENTDS</name>
<dbReference type="Proteomes" id="UP000008076">
    <property type="component" value="Unassembled WGS sequence"/>
</dbReference>
<dbReference type="OrthoDB" id="8954335at2759"/>
<dbReference type="PANTHER" id="PTHR32046">
    <property type="entry name" value="G DOMAIN-CONTAINING PROTEIN"/>
    <property type="match status" value="1"/>
</dbReference>
<keyword evidence="3" id="KW-1185">Reference proteome</keyword>
<dbReference type="Pfam" id="PF13476">
    <property type="entry name" value="AAA_23"/>
    <property type="match status" value="1"/>
</dbReference>
<dbReference type="RefSeq" id="XP_001738621.1">
    <property type="nucleotide sequence ID" value="XM_001738569.1"/>
</dbReference>
<dbReference type="GO" id="GO:0016887">
    <property type="term" value="F:ATP hydrolysis activity"/>
    <property type="evidence" value="ECO:0007669"/>
    <property type="project" value="InterPro"/>
</dbReference>
<reference evidence="3" key="1">
    <citation type="submission" date="2007-12" db="EMBL/GenBank/DDBJ databases">
        <title>Annotation of Entamoeba dispar SAW760.</title>
        <authorList>
            <person name="Lorenzi H."/>
            <person name="Inman J."/>
            <person name="Schobel S."/>
            <person name="Amedeo P."/>
            <person name="Caler E."/>
        </authorList>
    </citation>
    <scope>NUCLEOTIDE SEQUENCE [LARGE SCALE GENOMIC DNA]</scope>
    <source>
        <strain evidence="3">ATCC PRA-260 / SAW760</strain>
    </source>
</reference>
<evidence type="ECO:0000313" key="2">
    <source>
        <dbReference type="EMBL" id="EDR25043.1"/>
    </source>
</evidence>
<dbReference type="InterPro" id="IPR038729">
    <property type="entry name" value="Rad50/SbcC_AAA"/>
</dbReference>
<dbReference type="InterPro" id="IPR027417">
    <property type="entry name" value="P-loop_NTPase"/>
</dbReference>
<evidence type="ECO:0000313" key="3">
    <source>
        <dbReference type="Proteomes" id="UP000008076"/>
    </source>
</evidence>
<organism evidence="3">
    <name type="scientific">Entamoeba dispar (strain ATCC PRA-260 / SAW760)</name>
    <dbReference type="NCBI Taxonomy" id="370354"/>
    <lineage>
        <taxon>Eukaryota</taxon>
        <taxon>Amoebozoa</taxon>
        <taxon>Evosea</taxon>
        <taxon>Archamoebae</taxon>
        <taxon>Mastigamoebida</taxon>
        <taxon>Entamoebidae</taxon>
        <taxon>Entamoeba</taxon>
    </lineage>
</organism>
<gene>
    <name evidence="2" type="ORF">EDI_207400</name>
</gene>
<dbReference type="EMBL" id="DS549703">
    <property type="protein sequence ID" value="EDR25043.1"/>
    <property type="molecule type" value="Genomic_DNA"/>
</dbReference>
<sequence length="347" mass="39107">LNDKRVTTVQIDKKTKSNDNRKSIQNIPETAHFYTPDNEIIDKIDKDLVLVKSTSNNDEAILKNEKENIVRIGILLNEKPLIKKQLNKNSYLSDIRKIIESLKNIPKDFVFKDQEGFEIPTDEEQSYKLSDILYNNKINITTETFGASSNNTVVPVSSLNITTIPVGSPCNITVPHTSTNNTLVSDSSLNNNMVISDISTNDTTDVSEQNVPIDGSKLLKNEEGKLKIYLYPNEEFNTIDESDAIAILVVGQTGSGKTTLLNSFVNALYGIKVTDDFRYIIINEGNLEQSEDQSKSQTSEVTIYNIKRTKRTPPIKIIDTPGLEIQEELNMIKKLPDKLKKHLKQKY</sequence>
<accession>B0EKA2</accession>
<evidence type="ECO:0000259" key="1">
    <source>
        <dbReference type="Pfam" id="PF13476"/>
    </source>
</evidence>
<dbReference type="VEuPathDB" id="AmoebaDB:EDI_207400"/>
<feature type="domain" description="Rad50/SbcC-type AAA" evidence="1">
    <location>
        <begin position="247"/>
        <end position="340"/>
    </location>
</feature>